<dbReference type="PROSITE" id="PS51257">
    <property type="entry name" value="PROKAR_LIPOPROTEIN"/>
    <property type="match status" value="1"/>
</dbReference>
<keyword evidence="5" id="KW-1185">Reference proteome</keyword>
<protein>
    <submittedName>
        <fullName evidence="4">VacJ family lipoprotein</fullName>
    </submittedName>
</protein>
<evidence type="ECO:0000313" key="4">
    <source>
        <dbReference type="EMBL" id="MBR0667760.1"/>
    </source>
</evidence>
<keyword evidence="4" id="KW-0449">Lipoprotein</keyword>
<gene>
    <name evidence="4" type="ORF">GXW71_25615</name>
</gene>
<feature type="signal peptide" evidence="3">
    <location>
        <begin position="1"/>
        <end position="24"/>
    </location>
</feature>
<comment type="caution">
    <text evidence="4">The sequence shown here is derived from an EMBL/GenBank/DDBJ whole genome shotgun (WGS) entry which is preliminary data.</text>
</comment>
<evidence type="ECO:0000313" key="5">
    <source>
        <dbReference type="Proteomes" id="UP001196870"/>
    </source>
</evidence>
<dbReference type="PANTHER" id="PTHR30035:SF3">
    <property type="entry name" value="INTERMEMBRANE PHOSPHOLIPID TRANSPORT SYSTEM LIPOPROTEIN MLAA"/>
    <property type="match status" value="1"/>
</dbReference>
<reference evidence="5" key="1">
    <citation type="journal article" date="2021" name="Syst. Appl. Microbiol.">
        <title>Roseomonas hellenica sp. nov., isolated from roots of wild-growing Alkanna tinctoria.</title>
        <authorList>
            <person name="Rat A."/>
            <person name="Naranjo H.D."/>
            <person name="Lebbe L."/>
            <person name="Cnockaert M."/>
            <person name="Krigas N."/>
            <person name="Grigoriadou K."/>
            <person name="Maloupa E."/>
            <person name="Willems A."/>
        </authorList>
    </citation>
    <scope>NUCLEOTIDE SEQUENCE [LARGE SCALE GENOMIC DNA]</scope>
    <source>
        <strain evidence="5">LMG 31523</strain>
    </source>
</reference>
<feature type="chain" id="PRO_5045486695" evidence="3">
    <location>
        <begin position="25"/>
        <end position="263"/>
    </location>
</feature>
<dbReference type="RefSeq" id="WP_211855537.1">
    <property type="nucleotide sequence ID" value="NZ_JAAGBB010000040.1"/>
</dbReference>
<comment type="similarity">
    <text evidence="1">Belongs to the MlaA family.</text>
</comment>
<dbReference type="InterPro" id="IPR007428">
    <property type="entry name" value="MlaA"/>
</dbReference>
<keyword evidence="2 3" id="KW-0732">Signal</keyword>
<proteinExistence type="inferred from homology"/>
<accession>A0ABS5F5B6</accession>
<evidence type="ECO:0000256" key="3">
    <source>
        <dbReference type="SAM" id="SignalP"/>
    </source>
</evidence>
<dbReference type="Pfam" id="PF04333">
    <property type="entry name" value="MlaA"/>
    <property type="match status" value="1"/>
</dbReference>
<sequence length="263" mass="27628">MITAPSRYRLAGIVLACGLLGACAQVPADPAARAAHAEANDPAEPTNRAIFAGNQWVDRNAIRPVAQVYTDHVPQRVRSSVRNFARNLQGPGTLINDALQGNFERAWITAQRFAVNSTLGGLGLFDVATDWDLPGHQSDFGQTFGVWGAGPGASVQLPLFGASNLRDTAGRVVGMVANPLGFVSGETFQTVQAVGTTMGMVGQRADALPITNDLERSSLDYYAALRSLAAQRRAALVAEGRAGVPARAGAPAAPESLAEESHR</sequence>
<evidence type="ECO:0000256" key="2">
    <source>
        <dbReference type="ARBA" id="ARBA00022729"/>
    </source>
</evidence>
<dbReference type="PRINTS" id="PR01805">
    <property type="entry name" value="VACJLIPOPROT"/>
</dbReference>
<organism evidence="4 5">
    <name type="scientific">Plastoroseomonas hellenica</name>
    <dbReference type="NCBI Taxonomy" id="2687306"/>
    <lineage>
        <taxon>Bacteria</taxon>
        <taxon>Pseudomonadati</taxon>
        <taxon>Pseudomonadota</taxon>
        <taxon>Alphaproteobacteria</taxon>
        <taxon>Acetobacterales</taxon>
        <taxon>Acetobacteraceae</taxon>
        <taxon>Plastoroseomonas</taxon>
    </lineage>
</organism>
<dbReference type="Proteomes" id="UP001196870">
    <property type="component" value="Unassembled WGS sequence"/>
</dbReference>
<dbReference type="PANTHER" id="PTHR30035">
    <property type="entry name" value="LIPOPROTEIN VACJ-RELATED"/>
    <property type="match status" value="1"/>
</dbReference>
<dbReference type="EMBL" id="JAAGBB010000040">
    <property type="protein sequence ID" value="MBR0667760.1"/>
    <property type="molecule type" value="Genomic_DNA"/>
</dbReference>
<evidence type="ECO:0000256" key="1">
    <source>
        <dbReference type="ARBA" id="ARBA00010634"/>
    </source>
</evidence>
<name>A0ABS5F5B6_9PROT</name>